<gene>
    <name evidence="2" type="ORF">PMH09_06020</name>
</gene>
<comment type="caution">
    <text evidence="2">The sequence shown here is derived from an EMBL/GenBank/DDBJ whole genome shotgun (WGS) entry which is preliminary data.</text>
</comment>
<evidence type="ECO:0000259" key="1">
    <source>
        <dbReference type="Pfam" id="PF13767"/>
    </source>
</evidence>
<accession>A0ABT7BU87</accession>
<dbReference type="RefSeq" id="WP_283757401.1">
    <property type="nucleotide sequence ID" value="NZ_JAQOSQ010000004.1"/>
</dbReference>
<name>A0ABT7BU87_9CYAN</name>
<dbReference type="EMBL" id="JAQOSQ010000004">
    <property type="protein sequence ID" value="MDJ1182748.1"/>
    <property type="molecule type" value="Genomic_DNA"/>
</dbReference>
<protein>
    <submittedName>
        <fullName evidence="2">DUF4168 domain-containing protein</fullName>
    </submittedName>
</protein>
<evidence type="ECO:0000313" key="2">
    <source>
        <dbReference type="EMBL" id="MDJ1182748.1"/>
    </source>
</evidence>
<reference evidence="2 3" key="1">
    <citation type="submission" date="2023-01" db="EMBL/GenBank/DDBJ databases">
        <title>Novel diversity within Roseofilum (Cyanobacteria; Desertifilaceae) from marine benthic mats with descriptions of four novel species.</title>
        <authorList>
            <person name="Wang Y."/>
            <person name="Berthold D.E."/>
            <person name="Hu J."/>
            <person name="Lefler F.W."/>
            <person name="Laughinghouse H.D. IV."/>
        </authorList>
    </citation>
    <scope>NUCLEOTIDE SEQUENCE [LARGE SCALE GENOMIC DNA]</scope>
    <source>
        <strain evidence="2 3">BLCC-M143</strain>
    </source>
</reference>
<feature type="domain" description="DUF4168" evidence="1">
    <location>
        <begin position="53"/>
        <end position="146"/>
    </location>
</feature>
<sequence>MNDSSYFQSEPQSFTTLQLGCRVLWRAIAVTLVSFSTSAIGQSAAQAQLPLNSSQHMANFVQSVLEIELARETTLHNTQGANPNGSIPVFDCNLEVGNAINTTGLSHDVMSHLQNFCGQSQAILQKYNLSPNDFYQMRRAYGENPRQYPQITQSFQRLCENNRYSQLQICR</sequence>
<keyword evidence="3" id="KW-1185">Reference proteome</keyword>
<dbReference type="Proteomes" id="UP001232992">
    <property type="component" value="Unassembled WGS sequence"/>
</dbReference>
<proteinExistence type="predicted"/>
<dbReference type="InterPro" id="IPR025433">
    <property type="entry name" value="DUF4168"/>
</dbReference>
<organism evidence="2 3">
    <name type="scientific">Roseofilum casamattae BLCC-M143</name>
    <dbReference type="NCBI Taxonomy" id="3022442"/>
    <lineage>
        <taxon>Bacteria</taxon>
        <taxon>Bacillati</taxon>
        <taxon>Cyanobacteriota</taxon>
        <taxon>Cyanophyceae</taxon>
        <taxon>Desertifilales</taxon>
        <taxon>Desertifilaceae</taxon>
        <taxon>Roseofilum</taxon>
        <taxon>Roseofilum casamattae</taxon>
    </lineage>
</organism>
<evidence type="ECO:0000313" key="3">
    <source>
        <dbReference type="Proteomes" id="UP001232992"/>
    </source>
</evidence>
<dbReference type="Pfam" id="PF13767">
    <property type="entry name" value="DUF4168"/>
    <property type="match status" value="1"/>
</dbReference>